<proteinExistence type="predicted"/>
<dbReference type="EMBL" id="CP003119">
    <property type="protein sequence ID" value="AFA74261.1"/>
    <property type="molecule type" value="Genomic_DNA"/>
</dbReference>
<dbReference type="HOGENOM" id="CLU_162071_1_1_11"/>
<evidence type="ECO:0000256" key="1">
    <source>
        <dbReference type="SAM" id="Phobius"/>
    </source>
</evidence>
<sequence length="100" mass="10471">MNDQPTSTPTTASTSRQRLLVRLFDIRNIVGALLGIYGILLLIAGLIPASGTAGAGDRAESASHDVVDLSVGSSANLWVGVILLVVAALFCGWATWRPRP</sequence>
<accession>H6MXE3</accession>
<dbReference type="STRING" id="1112204.GPOL_c32470"/>
<dbReference type="eggNOG" id="ENOG5031VXY">
    <property type="taxonomic scope" value="Bacteria"/>
</dbReference>
<evidence type="ECO:0000313" key="2">
    <source>
        <dbReference type="EMBL" id="AFA74261.1"/>
    </source>
</evidence>
<protein>
    <submittedName>
        <fullName evidence="2">Uncharacterized protein</fullName>
    </submittedName>
</protein>
<keyword evidence="1" id="KW-0472">Membrane</keyword>
<dbReference type="Proteomes" id="UP000009154">
    <property type="component" value="Chromosome"/>
</dbReference>
<organism evidence="2 3">
    <name type="scientific">Gordonia polyisoprenivorans (strain DSM 44266 / VH2)</name>
    <dbReference type="NCBI Taxonomy" id="1112204"/>
    <lineage>
        <taxon>Bacteria</taxon>
        <taxon>Bacillati</taxon>
        <taxon>Actinomycetota</taxon>
        <taxon>Actinomycetes</taxon>
        <taxon>Mycobacteriales</taxon>
        <taxon>Gordoniaceae</taxon>
        <taxon>Gordonia</taxon>
    </lineage>
</organism>
<reference evidence="2 3" key="1">
    <citation type="journal article" date="2012" name="Appl. Environ. Microbiol.">
        <title>Involvement of two latex-clearing proteins during rubber degradation and insights into the subsequent degradation pathway revealed by the genome sequence of Gordonia polyisoprenivorans strain VH2.</title>
        <authorList>
            <person name="Hiessl S."/>
            <person name="Schuldes J."/>
            <person name="Thurmer A."/>
            <person name="Halbsguth T."/>
            <person name="Broker D."/>
            <person name="Angelov A."/>
            <person name="Liebl W."/>
            <person name="Daniel R."/>
            <person name="Steinbuchel A."/>
        </authorList>
    </citation>
    <scope>NUCLEOTIDE SEQUENCE [LARGE SCALE GENOMIC DNA]</scope>
    <source>
        <strain evidence="3">DSM 44266 / VH2</strain>
    </source>
</reference>
<feature type="transmembrane region" description="Helical" evidence="1">
    <location>
        <begin position="77"/>
        <end position="96"/>
    </location>
</feature>
<dbReference type="KEGG" id="gpo:GPOL_c32470"/>
<dbReference type="AlphaFoldDB" id="H6MXE3"/>
<dbReference type="RefSeq" id="WP_014360721.1">
    <property type="nucleotide sequence ID" value="NC_016906.1"/>
</dbReference>
<dbReference type="GeneID" id="90160277"/>
<evidence type="ECO:0000313" key="3">
    <source>
        <dbReference type="Proteomes" id="UP000009154"/>
    </source>
</evidence>
<keyword evidence="1" id="KW-1133">Transmembrane helix</keyword>
<name>H6MXE3_GORPV</name>
<keyword evidence="3" id="KW-1185">Reference proteome</keyword>
<feature type="transmembrane region" description="Helical" evidence="1">
    <location>
        <begin position="26"/>
        <end position="47"/>
    </location>
</feature>
<gene>
    <name evidence="2" type="ordered locus">GPOL_c32470</name>
</gene>
<keyword evidence="1" id="KW-0812">Transmembrane</keyword>